<sequence length="393" mass="45494">MKADGMGLAEKLSEWLFRRRERQEERNMRQATAYFGSLLNKRRADAGAILQSVRDYRDCPEVTRKQAELLLEHRFFRYVYQTGYPEWRAVMDALKETRYGMREGAAIPRSVREAAESPMLRLAAQYKVLEHEYTRRNAPQPLSPEAQAERDAAHRLLNCCMREGDLDALKRLALKGEKPDDSVAIRHRLAEGYRRLEELSREWNEEMRGDNHTVMEQIELREADERGKLMRQAAALYERKTGGRLPGDYLEAVKAERALLHGLARHGWDGQREVPKETVEKYGLTEDFAGIARLRWDYHLSEDNGDLSRDYPEAAIGRHNRAIRERAAKELAGLEARLFPEKAASRERKAAHLRADNRASPTASLKRERKEPPGKRQTGETGRRKPPGRRIRM</sequence>
<comment type="caution">
    <text evidence="2">The sequence shown here is derived from an EMBL/GenBank/DDBJ whole genome shotgun (WGS) entry which is preliminary data.</text>
</comment>
<evidence type="ECO:0000256" key="1">
    <source>
        <dbReference type="SAM" id="MobiDB-lite"/>
    </source>
</evidence>
<name>J9GES9_9ZZZZ</name>
<dbReference type="EMBL" id="AMCI01001339">
    <property type="protein sequence ID" value="EJX05847.1"/>
    <property type="molecule type" value="Genomic_DNA"/>
</dbReference>
<feature type="compositionally biased region" description="Basic and acidic residues" evidence="1">
    <location>
        <begin position="342"/>
        <end position="357"/>
    </location>
</feature>
<dbReference type="AlphaFoldDB" id="J9GES9"/>
<feature type="region of interest" description="Disordered" evidence="1">
    <location>
        <begin position="342"/>
        <end position="393"/>
    </location>
</feature>
<reference evidence="2" key="1">
    <citation type="journal article" date="2012" name="PLoS ONE">
        <title>Gene sets for utilization of primary and secondary nutrition supplies in the distal gut of endangered iberian lynx.</title>
        <authorList>
            <person name="Alcaide M."/>
            <person name="Messina E."/>
            <person name="Richter M."/>
            <person name="Bargiela R."/>
            <person name="Peplies J."/>
            <person name="Huws S.A."/>
            <person name="Newbold C.J."/>
            <person name="Golyshin P.N."/>
            <person name="Simon M.A."/>
            <person name="Lopez G."/>
            <person name="Yakimov M.M."/>
            <person name="Ferrer M."/>
        </authorList>
    </citation>
    <scope>NUCLEOTIDE SEQUENCE</scope>
</reference>
<gene>
    <name evidence="2" type="ORF">EVA_06038</name>
</gene>
<organism evidence="2">
    <name type="scientific">gut metagenome</name>
    <dbReference type="NCBI Taxonomy" id="749906"/>
    <lineage>
        <taxon>unclassified sequences</taxon>
        <taxon>metagenomes</taxon>
        <taxon>organismal metagenomes</taxon>
    </lineage>
</organism>
<feature type="compositionally biased region" description="Basic residues" evidence="1">
    <location>
        <begin position="384"/>
        <end position="393"/>
    </location>
</feature>
<proteinExistence type="predicted"/>
<feature type="compositionally biased region" description="Basic and acidic residues" evidence="1">
    <location>
        <begin position="365"/>
        <end position="383"/>
    </location>
</feature>
<protein>
    <submittedName>
        <fullName evidence="2">Uncharacterized protein</fullName>
    </submittedName>
</protein>
<accession>J9GES9</accession>
<evidence type="ECO:0000313" key="2">
    <source>
        <dbReference type="EMBL" id="EJX05847.1"/>
    </source>
</evidence>